<dbReference type="Pfam" id="PF06808">
    <property type="entry name" value="DctM"/>
    <property type="match status" value="1"/>
</dbReference>
<dbReference type="GO" id="GO:0005886">
    <property type="term" value="C:plasma membrane"/>
    <property type="evidence" value="ECO:0007669"/>
    <property type="project" value="UniProtKB-SubCell"/>
</dbReference>
<gene>
    <name evidence="12" type="ORF">SAMN05421757_101163</name>
</gene>
<feature type="transmembrane region" description="Helical" evidence="9">
    <location>
        <begin position="29"/>
        <end position="52"/>
    </location>
</feature>
<dbReference type="RefSeq" id="WP_217898246.1">
    <property type="nucleotide sequence ID" value="NZ_FZOY01000001.1"/>
</dbReference>
<sequence length="642" mass="67849">MESSELGVHTESGVIRHFGGAYAALGRTLSVVVAALLAVMATAICYQVFSRYLFNSPSVVTEEVLRFSLIWMGFLAAGYCFMRGQHLSLTLVLDLLPERAANWFGVLNALLIMVFGAILIWGGWQSYFNNTFMKTPILQIPMGTLQLVVLICGVLMEVSQVALIARKLRSGEAQLAALISAAAVIAALGVTLAALLASGWAQTMIVERLELSSLVVLFVTFTVFLLIGAPIAIGLAFAGVFTLSLQLPPDLVFPTVGETVFNGIDSFGFLALPFFILAGNIMNRTGLARRLIDLAMILGGRIPGSLWQSNVLANMLFGTLSGSGIAASTAIGGIITPVAREKGYDMAVSTAVNAASAPAGMLIPPSGALIVYSLITGGSASIIALFIAGYLPGIIMGGAVMLVAWWHARRLGYESENARHSLGEVLRVFLRAAPSLLLVLIVIGGILGGAFTAIEGSGIAVLYSFVLALLYRSLSPRALLDVLSETAAVSGVILFLIACSAMMSWSMTFASIPATVGELLTTITQNKILLLLLINLVLLIVGVFMDMSPAMLIFTPILYPVVTEMGIDPVHFGIILVYNLALGIVTPPVGTVLFVSCSITGEKITSVIRPLLPIFAVQVVGLLLVTFVPAISLALPRMLGLM</sequence>
<evidence type="ECO:0000256" key="4">
    <source>
        <dbReference type="ARBA" id="ARBA00022519"/>
    </source>
</evidence>
<evidence type="ECO:0000256" key="5">
    <source>
        <dbReference type="ARBA" id="ARBA00022692"/>
    </source>
</evidence>
<dbReference type="NCBIfam" id="TIGR00786">
    <property type="entry name" value="dctM"/>
    <property type="match status" value="1"/>
</dbReference>
<feature type="domain" description="TRAP C4-dicarboxylate transport system permease DctM subunit" evidence="11">
    <location>
        <begin position="218"/>
        <end position="631"/>
    </location>
</feature>
<dbReference type="Pfam" id="PF04290">
    <property type="entry name" value="DctQ"/>
    <property type="match status" value="1"/>
</dbReference>
<keyword evidence="7 9" id="KW-0472">Membrane</keyword>
<keyword evidence="6 9" id="KW-1133">Transmembrane helix</keyword>
<dbReference type="Proteomes" id="UP000198426">
    <property type="component" value="Unassembled WGS sequence"/>
</dbReference>
<evidence type="ECO:0000256" key="3">
    <source>
        <dbReference type="ARBA" id="ARBA00022475"/>
    </source>
</evidence>
<feature type="transmembrane region" description="Helical" evidence="9">
    <location>
        <begin position="104"/>
        <end position="124"/>
    </location>
</feature>
<evidence type="ECO:0000259" key="10">
    <source>
        <dbReference type="Pfam" id="PF04290"/>
    </source>
</evidence>
<dbReference type="AlphaFoldDB" id="A0A239CA56"/>
<evidence type="ECO:0000259" key="11">
    <source>
        <dbReference type="Pfam" id="PF06808"/>
    </source>
</evidence>
<feature type="transmembrane region" description="Helical" evidence="9">
    <location>
        <begin position="615"/>
        <end position="635"/>
    </location>
</feature>
<feature type="transmembrane region" description="Helical" evidence="9">
    <location>
        <begin position="570"/>
        <end position="595"/>
    </location>
</feature>
<feature type="transmembrane region" description="Helical" evidence="9">
    <location>
        <begin position="213"/>
        <end position="240"/>
    </location>
</feature>
<feature type="transmembrane region" description="Helical" evidence="9">
    <location>
        <begin position="351"/>
        <end position="375"/>
    </location>
</feature>
<name>A0A239CA56_9RHOB</name>
<dbReference type="PANTHER" id="PTHR33362">
    <property type="entry name" value="SIALIC ACID TRAP TRANSPORTER PERMEASE PROTEIN SIAT-RELATED"/>
    <property type="match status" value="1"/>
</dbReference>
<evidence type="ECO:0000256" key="1">
    <source>
        <dbReference type="ARBA" id="ARBA00004429"/>
    </source>
</evidence>
<keyword evidence="13" id="KW-1185">Reference proteome</keyword>
<organism evidence="12 13">
    <name type="scientific">Tropicimonas sediminicola</name>
    <dbReference type="NCBI Taxonomy" id="1031541"/>
    <lineage>
        <taxon>Bacteria</taxon>
        <taxon>Pseudomonadati</taxon>
        <taxon>Pseudomonadota</taxon>
        <taxon>Alphaproteobacteria</taxon>
        <taxon>Rhodobacterales</taxon>
        <taxon>Roseobacteraceae</taxon>
        <taxon>Tropicimonas</taxon>
    </lineage>
</organism>
<evidence type="ECO:0000313" key="12">
    <source>
        <dbReference type="EMBL" id="SNS16782.1"/>
    </source>
</evidence>
<evidence type="ECO:0000313" key="13">
    <source>
        <dbReference type="Proteomes" id="UP000198426"/>
    </source>
</evidence>
<keyword evidence="2 8" id="KW-0813">Transport</keyword>
<dbReference type="InterPro" id="IPR055348">
    <property type="entry name" value="DctQ"/>
</dbReference>
<keyword evidence="3" id="KW-1003">Cell membrane</keyword>
<reference evidence="12 13" key="1">
    <citation type="submission" date="2017-06" db="EMBL/GenBank/DDBJ databases">
        <authorList>
            <person name="Kim H.J."/>
            <person name="Triplett B.A."/>
        </authorList>
    </citation>
    <scope>NUCLEOTIDE SEQUENCE [LARGE SCALE GENOMIC DNA]</scope>
    <source>
        <strain evidence="12 13">DSM 29339</strain>
    </source>
</reference>
<feature type="domain" description="Tripartite ATP-independent periplasmic transporters DctQ component" evidence="10">
    <location>
        <begin position="40"/>
        <end position="169"/>
    </location>
</feature>
<protein>
    <submittedName>
        <fullName evidence="12">TRAP transporter, DctM subunit</fullName>
    </submittedName>
</protein>
<evidence type="ECO:0000256" key="2">
    <source>
        <dbReference type="ARBA" id="ARBA00022448"/>
    </source>
</evidence>
<dbReference type="InterPro" id="IPR004681">
    <property type="entry name" value="TRAP_DctM"/>
</dbReference>
<feature type="transmembrane region" description="Helical" evidence="9">
    <location>
        <begin position="260"/>
        <end position="279"/>
    </location>
</feature>
<feature type="transmembrane region" description="Helical" evidence="9">
    <location>
        <begin position="145"/>
        <end position="165"/>
    </location>
</feature>
<comment type="function">
    <text evidence="8">Part of the tripartite ATP-independent periplasmic (TRAP) transport system.</text>
</comment>
<keyword evidence="4 8" id="KW-0997">Cell inner membrane</keyword>
<evidence type="ECO:0000256" key="9">
    <source>
        <dbReference type="SAM" id="Phobius"/>
    </source>
</evidence>
<dbReference type="GO" id="GO:0022857">
    <property type="term" value="F:transmembrane transporter activity"/>
    <property type="evidence" value="ECO:0007669"/>
    <property type="project" value="UniProtKB-UniRule"/>
</dbReference>
<dbReference type="EMBL" id="FZOY01000001">
    <property type="protein sequence ID" value="SNS16782.1"/>
    <property type="molecule type" value="Genomic_DNA"/>
</dbReference>
<dbReference type="InterPro" id="IPR010656">
    <property type="entry name" value="DctM"/>
</dbReference>
<evidence type="ECO:0000256" key="7">
    <source>
        <dbReference type="ARBA" id="ARBA00023136"/>
    </source>
</evidence>
<accession>A0A239CA56</accession>
<keyword evidence="5 9" id="KW-0812">Transmembrane</keyword>
<proteinExistence type="predicted"/>
<evidence type="ECO:0000256" key="8">
    <source>
        <dbReference type="RuleBase" id="RU369079"/>
    </source>
</evidence>
<dbReference type="PANTHER" id="PTHR33362:SF2">
    <property type="entry name" value="TRAP TRANSPORTER LARGE PERMEASE PROTEIN"/>
    <property type="match status" value="1"/>
</dbReference>
<evidence type="ECO:0000256" key="6">
    <source>
        <dbReference type="ARBA" id="ARBA00022989"/>
    </source>
</evidence>
<feature type="transmembrane region" description="Helical" evidence="9">
    <location>
        <begin position="428"/>
        <end position="451"/>
    </location>
</feature>
<comment type="subcellular location">
    <subcellularLocation>
        <location evidence="1 8">Cell inner membrane</location>
        <topology evidence="1 8">Multi-pass membrane protein</topology>
    </subcellularLocation>
</comment>
<feature type="transmembrane region" description="Helical" evidence="9">
    <location>
        <begin position="528"/>
        <end position="558"/>
    </location>
</feature>
<feature type="transmembrane region" description="Helical" evidence="9">
    <location>
        <begin position="64"/>
        <end position="84"/>
    </location>
</feature>
<feature type="transmembrane region" description="Helical" evidence="9">
    <location>
        <begin position="315"/>
        <end position="339"/>
    </location>
</feature>
<feature type="transmembrane region" description="Helical" evidence="9">
    <location>
        <begin position="457"/>
        <end position="474"/>
    </location>
</feature>
<feature type="transmembrane region" description="Helical" evidence="9">
    <location>
        <begin position="486"/>
        <end position="508"/>
    </location>
</feature>
<feature type="transmembrane region" description="Helical" evidence="9">
    <location>
        <begin position="177"/>
        <end position="201"/>
    </location>
</feature>
<feature type="transmembrane region" description="Helical" evidence="9">
    <location>
        <begin position="381"/>
        <end position="407"/>
    </location>
</feature>